<name>A0A9W4UK68_9PLEO</name>
<feature type="compositionally biased region" description="Polar residues" evidence="1">
    <location>
        <begin position="33"/>
        <end position="66"/>
    </location>
</feature>
<evidence type="ECO:0008006" key="4">
    <source>
        <dbReference type="Google" id="ProtNLM"/>
    </source>
</evidence>
<reference evidence="2" key="1">
    <citation type="submission" date="2023-01" db="EMBL/GenBank/DDBJ databases">
        <authorList>
            <person name="Van Ghelder C."/>
            <person name="Rancurel C."/>
        </authorList>
    </citation>
    <scope>NUCLEOTIDE SEQUENCE</scope>
    <source>
        <strain evidence="2">CNCM I-4278</strain>
    </source>
</reference>
<dbReference type="AlphaFoldDB" id="A0A9W4UK68"/>
<gene>
    <name evidence="2" type="ORF">PDIGIT_LOCUS10288</name>
</gene>
<dbReference type="InterPro" id="IPR038291">
    <property type="entry name" value="SAP30_C_sf"/>
</dbReference>
<accession>A0A9W4UK68</accession>
<feature type="region of interest" description="Disordered" evidence="1">
    <location>
        <begin position="1"/>
        <end position="74"/>
    </location>
</feature>
<dbReference type="EMBL" id="CAOQHR010000007">
    <property type="protein sequence ID" value="CAI6337179.1"/>
    <property type="molecule type" value="Genomic_DNA"/>
</dbReference>
<evidence type="ECO:0000313" key="3">
    <source>
        <dbReference type="Proteomes" id="UP001152607"/>
    </source>
</evidence>
<proteinExistence type="predicted"/>
<protein>
    <recommendedName>
        <fullName evidence="4">Histone deacetylase complex subunit SAP30 Sin3 binding domain-containing protein</fullName>
    </recommendedName>
</protein>
<keyword evidence="3" id="KW-1185">Reference proteome</keyword>
<dbReference type="Gene3D" id="6.10.160.20">
    <property type="match status" value="1"/>
</dbReference>
<evidence type="ECO:0000256" key="1">
    <source>
        <dbReference type="SAM" id="MobiDB-lite"/>
    </source>
</evidence>
<evidence type="ECO:0000313" key="2">
    <source>
        <dbReference type="EMBL" id="CAI6337179.1"/>
    </source>
</evidence>
<dbReference type="OrthoDB" id="510958at2759"/>
<organism evidence="2 3">
    <name type="scientific">Periconia digitata</name>
    <dbReference type="NCBI Taxonomy" id="1303443"/>
    <lineage>
        <taxon>Eukaryota</taxon>
        <taxon>Fungi</taxon>
        <taxon>Dikarya</taxon>
        <taxon>Ascomycota</taxon>
        <taxon>Pezizomycotina</taxon>
        <taxon>Dothideomycetes</taxon>
        <taxon>Pleosporomycetidae</taxon>
        <taxon>Pleosporales</taxon>
        <taxon>Massarineae</taxon>
        <taxon>Periconiaceae</taxon>
        <taxon>Periconia</taxon>
    </lineage>
</organism>
<comment type="caution">
    <text evidence="2">The sequence shown here is derived from an EMBL/GenBank/DDBJ whole genome shotgun (WGS) entry which is preliminary data.</text>
</comment>
<dbReference type="Proteomes" id="UP001152607">
    <property type="component" value="Unassembled WGS sequence"/>
</dbReference>
<feature type="compositionally biased region" description="Basic and acidic residues" evidence="1">
    <location>
        <begin position="1"/>
        <end position="19"/>
    </location>
</feature>
<sequence>MPPSKRAQEDPQSLKEKLHSLQGTGARGRRNGHTNAANGSNLKEVMSSNGDNASTNSGQNEHTSGGTRWDTQDTAVLQNYRRAYRIDTQPPFKNPLSHVVLNQGIGRFSPTMARPKSKTRVEKSQVALAVRKNFNAQAVSETNCIVDWIYTVKNQDKEFRVRFAPPRK</sequence>